<dbReference type="EMBL" id="JACQCQ010000009">
    <property type="protein sequence ID" value="MBI3627599.1"/>
    <property type="molecule type" value="Genomic_DNA"/>
</dbReference>
<accession>A0A9D6LN88</accession>
<dbReference type="PANTHER" id="PTHR30319:SF1">
    <property type="entry name" value="TRANSCRIPTIONAL REPRESSOR PAAX"/>
    <property type="match status" value="1"/>
</dbReference>
<dbReference type="AlphaFoldDB" id="A0A9D6LN88"/>
<feature type="domain" description="Transcriptional repressor PaaX-like central Cas2-like" evidence="1">
    <location>
        <begin position="101"/>
        <end position="179"/>
    </location>
</feature>
<evidence type="ECO:0000313" key="2">
    <source>
        <dbReference type="EMBL" id="MBI3627599.1"/>
    </source>
</evidence>
<evidence type="ECO:0000313" key="3">
    <source>
        <dbReference type="Proteomes" id="UP000808388"/>
    </source>
</evidence>
<organism evidence="2 3">
    <name type="scientific">Candidatus Sungiibacteriota bacterium</name>
    <dbReference type="NCBI Taxonomy" id="2750080"/>
    <lineage>
        <taxon>Bacteria</taxon>
        <taxon>Candidatus Sungiibacteriota</taxon>
    </lineage>
</organism>
<comment type="caution">
    <text evidence="2">The sequence shown here is derived from an EMBL/GenBank/DDBJ whole genome shotgun (WGS) entry which is preliminary data.</text>
</comment>
<sequence length="187" mass="21640">MGLRAKRGEIVRGVLAVLAVSAVVLAAATFPGAAIALRPFFKRKSNKMKQRSVEAAVKRLKERRLVEIVMKNGTETLSITERGRGYLKRLDFDLRRLPVPKHWDGHWTVILFDIPETERKGRDALRIKLKQLGCFKFHKSVFVHPADCEDEIDFVTEIFGIRRYVTVFRTKQLGHQEYRAVRYFELS</sequence>
<dbReference type="PANTHER" id="PTHR30319">
    <property type="entry name" value="PHENYLACETIC ACID REGULATOR-RELATED TRANSCRIPTIONAL REPRESSOR"/>
    <property type="match status" value="1"/>
</dbReference>
<protein>
    <recommendedName>
        <fullName evidence="1">Transcriptional repressor PaaX-like central Cas2-like domain-containing protein</fullName>
    </recommendedName>
</protein>
<gene>
    <name evidence="2" type="ORF">HY220_02540</name>
</gene>
<dbReference type="GO" id="GO:0006351">
    <property type="term" value="P:DNA-templated transcription"/>
    <property type="evidence" value="ECO:0007669"/>
    <property type="project" value="TreeGrafter"/>
</dbReference>
<dbReference type="Pfam" id="PF20803">
    <property type="entry name" value="PaaX_M"/>
    <property type="match status" value="1"/>
</dbReference>
<dbReference type="Proteomes" id="UP000808388">
    <property type="component" value="Unassembled WGS sequence"/>
</dbReference>
<proteinExistence type="predicted"/>
<dbReference type="Gene3D" id="3.30.70.2650">
    <property type="match status" value="1"/>
</dbReference>
<name>A0A9D6LN88_9BACT</name>
<dbReference type="InterPro" id="IPR048846">
    <property type="entry name" value="PaaX-like_central"/>
</dbReference>
<evidence type="ECO:0000259" key="1">
    <source>
        <dbReference type="Pfam" id="PF20803"/>
    </source>
</evidence>
<reference evidence="2" key="1">
    <citation type="submission" date="2020-07" db="EMBL/GenBank/DDBJ databases">
        <title>Huge and variable diversity of episymbiotic CPR bacteria and DPANN archaea in groundwater ecosystems.</title>
        <authorList>
            <person name="He C.Y."/>
            <person name="Keren R."/>
            <person name="Whittaker M."/>
            <person name="Farag I.F."/>
            <person name="Doudna J."/>
            <person name="Cate J.H.D."/>
            <person name="Banfield J.F."/>
        </authorList>
    </citation>
    <scope>NUCLEOTIDE SEQUENCE</scope>
    <source>
        <strain evidence="2">NC_groundwater_972_Pr1_S-0.2um_49_27</strain>
    </source>
</reference>